<dbReference type="Proteomes" id="UP001589776">
    <property type="component" value="Unassembled WGS sequence"/>
</dbReference>
<keyword evidence="1" id="KW-0472">Membrane</keyword>
<evidence type="ECO:0000313" key="3">
    <source>
        <dbReference type="Proteomes" id="UP001589776"/>
    </source>
</evidence>
<name>A0ABV6DGG6_9BACL</name>
<feature type="transmembrane region" description="Helical" evidence="1">
    <location>
        <begin position="105"/>
        <end position="124"/>
    </location>
</feature>
<sequence length="214" mass="23950">MRTWTAVGRMGAAAAALFALNGLINYRLMLPREGEPAAVRALRFHADEGVFGLIFLLAALLFAGMYRVQMKEKGYLYLIGFCLLSAAQLAAEWDEKELLFGPFPYWPYFSLVVKNGIVLLAVLFSQHLLQTGRRPANRLLTMLGALLLLVTTGAAVASAPDVLLLWCNRLFLLLVLASIAVNLPQFMALFRQGGRRDELRGRRTCWQPFRCIRC</sequence>
<feature type="transmembrane region" description="Helical" evidence="1">
    <location>
        <begin position="12"/>
        <end position="29"/>
    </location>
</feature>
<evidence type="ECO:0000313" key="2">
    <source>
        <dbReference type="EMBL" id="MFC0211719.1"/>
    </source>
</evidence>
<gene>
    <name evidence="2" type="ORF">ACFFK0_04495</name>
</gene>
<keyword evidence="1" id="KW-1133">Transmembrane helix</keyword>
<protein>
    <submittedName>
        <fullName evidence="2">Uncharacterized protein</fullName>
    </submittedName>
</protein>
<organism evidence="2 3">
    <name type="scientific">Paenibacillus chartarius</name>
    <dbReference type="NCBI Taxonomy" id="747481"/>
    <lineage>
        <taxon>Bacteria</taxon>
        <taxon>Bacillati</taxon>
        <taxon>Bacillota</taxon>
        <taxon>Bacilli</taxon>
        <taxon>Bacillales</taxon>
        <taxon>Paenibacillaceae</taxon>
        <taxon>Paenibacillus</taxon>
    </lineage>
</organism>
<reference evidence="2 3" key="1">
    <citation type="submission" date="2024-09" db="EMBL/GenBank/DDBJ databases">
        <authorList>
            <person name="Sun Q."/>
            <person name="Mori K."/>
        </authorList>
    </citation>
    <scope>NUCLEOTIDE SEQUENCE [LARGE SCALE GENOMIC DNA]</scope>
    <source>
        <strain evidence="2 3">CCM 7759</strain>
    </source>
</reference>
<accession>A0ABV6DGG6</accession>
<proteinExistence type="predicted"/>
<feature type="transmembrane region" description="Helical" evidence="1">
    <location>
        <begin position="75"/>
        <end position="93"/>
    </location>
</feature>
<comment type="caution">
    <text evidence="2">The sequence shown here is derived from an EMBL/GenBank/DDBJ whole genome shotgun (WGS) entry which is preliminary data.</text>
</comment>
<keyword evidence="3" id="KW-1185">Reference proteome</keyword>
<keyword evidence="1" id="KW-0812">Transmembrane</keyword>
<feature type="transmembrane region" description="Helical" evidence="1">
    <location>
        <begin position="170"/>
        <end position="190"/>
    </location>
</feature>
<feature type="transmembrane region" description="Helical" evidence="1">
    <location>
        <begin position="49"/>
        <end position="68"/>
    </location>
</feature>
<dbReference type="EMBL" id="JBHLWN010000022">
    <property type="protein sequence ID" value="MFC0211719.1"/>
    <property type="molecule type" value="Genomic_DNA"/>
</dbReference>
<dbReference type="RefSeq" id="WP_377468710.1">
    <property type="nucleotide sequence ID" value="NZ_JBHLWN010000022.1"/>
</dbReference>
<evidence type="ECO:0000256" key="1">
    <source>
        <dbReference type="SAM" id="Phobius"/>
    </source>
</evidence>
<feature type="transmembrane region" description="Helical" evidence="1">
    <location>
        <begin position="136"/>
        <end position="158"/>
    </location>
</feature>